<evidence type="ECO:0000313" key="1">
    <source>
        <dbReference type="EMBL" id="KAA6382511.1"/>
    </source>
</evidence>
<gene>
    <name evidence="1" type="ORF">EZS28_021961</name>
</gene>
<reference evidence="1 2" key="1">
    <citation type="submission" date="2019-03" db="EMBL/GenBank/DDBJ databases">
        <title>Single cell metagenomics reveals metabolic interactions within the superorganism composed of flagellate Streblomastix strix and complex community of Bacteroidetes bacteria on its surface.</title>
        <authorList>
            <person name="Treitli S.C."/>
            <person name="Kolisko M."/>
            <person name="Husnik F."/>
            <person name="Keeling P."/>
            <person name="Hampl V."/>
        </authorList>
    </citation>
    <scope>NUCLEOTIDE SEQUENCE [LARGE SCALE GENOMIC DNA]</scope>
    <source>
        <strain evidence="1">ST1C</strain>
    </source>
</reference>
<dbReference type="AlphaFoldDB" id="A0A5J4VIV1"/>
<protein>
    <submittedName>
        <fullName evidence="1">Uncharacterized protein</fullName>
    </submittedName>
</protein>
<proteinExistence type="predicted"/>
<name>A0A5J4VIV1_9EUKA</name>
<dbReference type="Proteomes" id="UP000324800">
    <property type="component" value="Unassembled WGS sequence"/>
</dbReference>
<evidence type="ECO:0000313" key="2">
    <source>
        <dbReference type="Proteomes" id="UP000324800"/>
    </source>
</evidence>
<accession>A0A5J4VIV1</accession>
<comment type="caution">
    <text evidence="1">The sequence shown here is derived from an EMBL/GenBank/DDBJ whole genome shotgun (WGS) entry which is preliminary data.</text>
</comment>
<sequence length="159" mass="17963">MEIWMGVGKMLMVQGYVLEEKCQEVYEVKECDDVSAELVGESELEGVVSNECVDNEEEDAVVLQLDQYDQDDQDYQEEECLDDKKVNEDDVDSVLSVLDYDVSDIQGLECLLTFTSSVVILFVTADVVEEITEFVGYEEKLGVLLVDDTSVDDIELIDF</sequence>
<organism evidence="1 2">
    <name type="scientific">Streblomastix strix</name>
    <dbReference type="NCBI Taxonomy" id="222440"/>
    <lineage>
        <taxon>Eukaryota</taxon>
        <taxon>Metamonada</taxon>
        <taxon>Preaxostyla</taxon>
        <taxon>Oxymonadida</taxon>
        <taxon>Streblomastigidae</taxon>
        <taxon>Streblomastix</taxon>
    </lineage>
</organism>
<dbReference type="EMBL" id="SNRW01006744">
    <property type="protein sequence ID" value="KAA6382511.1"/>
    <property type="molecule type" value="Genomic_DNA"/>
</dbReference>